<evidence type="ECO:0008006" key="3">
    <source>
        <dbReference type="Google" id="ProtNLM"/>
    </source>
</evidence>
<proteinExistence type="predicted"/>
<evidence type="ECO:0000313" key="1">
    <source>
        <dbReference type="EMBL" id="BDT04565.1"/>
    </source>
</evidence>
<evidence type="ECO:0000313" key="2">
    <source>
        <dbReference type="Proteomes" id="UP001163387"/>
    </source>
</evidence>
<dbReference type="Proteomes" id="UP001163387">
    <property type="component" value="Chromosome"/>
</dbReference>
<reference evidence="1 2" key="1">
    <citation type="journal article" date="2022" name="Front. Microbiol.">
        <title>Male-killing mechanisms vary between Spiroplasma species.</title>
        <authorList>
            <person name="Arai H."/>
            <person name="Inoue M."/>
            <person name="Kageyama D."/>
        </authorList>
    </citation>
    <scope>NUCLEOTIDE SEQUENCE [LARGE SCALE GENOMIC DNA]</scope>
    <source>
        <strain evidence="2">sHm</strain>
    </source>
</reference>
<sequence length="208" mass="24800">MEIKIVNNQNQAIITSINEDIYIGTVKLKYSPNRSFVTLDYIVPDLNIRDEQVPTYSYQHHQEILFGKNDILNDNEFKNLPAVNDFINILNEQVKFKANEESNNAFKKLENNNDNFENFEDLKKQFNDHHLLFDGKIDFESFIKTISNYHINANIDELKTAICRFYNILAQLYGKNNVFKMLEKIELDQKLWEQSKNKYVRRSIFWFL</sequence>
<name>A0ABM8BXI7_9MOLU</name>
<organism evidence="1 2">
    <name type="scientific">Spiroplasma ixodetis</name>
    <dbReference type="NCBI Taxonomy" id="2141"/>
    <lineage>
        <taxon>Bacteria</taxon>
        <taxon>Bacillati</taxon>
        <taxon>Mycoplasmatota</taxon>
        <taxon>Mollicutes</taxon>
        <taxon>Entomoplasmatales</taxon>
        <taxon>Spiroplasmataceae</taxon>
        <taxon>Spiroplasma</taxon>
    </lineage>
</organism>
<accession>A0ABM8BXI7</accession>
<protein>
    <recommendedName>
        <fullName evidence="3">EF-hand domain-containing protein</fullName>
    </recommendedName>
</protein>
<gene>
    <name evidence="1" type="ORF">SHM_22110</name>
</gene>
<keyword evidence="2" id="KW-1185">Reference proteome</keyword>
<dbReference type="EMBL" id="AP026933">
    <property type="protein sequence ID" value="BDT04565.1"/>
    <property type="molecule type" value="Genomic_DNA"/>
</dbReference>